<reference evidence="1 2" key="1">
    <citation type="submission" date="2017-06" db="EMBL/GenBank/DDBJ databases">
        <authorList>
            <person name="Kim H.J."/>
            <person name="Triplett B.A."/>
        </authorList>
    </citation>
    <scope>NUCLEOTIDE SEQUENCE [LARGE SCALE GENOMIC DNA]</scope>
    <source>
        <strain evidence="1">FRACA_ARgP5</strain>
    </source>
</reference>
<organism evidence="1 2">
    <name type="scientific">Frankia canadensis</name>
    <dbReference type="NCBI Taxonomy" id="1836972"/>
    <lineage>
        <taxon>Bacteria</taxon>
        <taxon>Bacillati</taxon>
        <taxon>Actinomycetota</taxon>
        <taxon>Actinomycetes</taxon>
        <taxon>Frankiales</taxon>
        <taxon>Frankiaceae</taxon>
        <taxon>Frankia</taxon>
    </lineage>
</organism>
<gene>
    <name evidence="1" type="ORF">FRACA_780020</name>
</gene>
<protein>
    <submittedName>
        <fullName evidence="1">Uncharacterized protein</fullName>
    </submittedName>
</protein>
<sequence length="47" mass="5616">MAPRIYRHYKLRRLPDGFRQHFQEIVSADQEKIFGDALIDLGWANDK</sequence>
<dbReference type="AlphaFoldDB" id="A0A2I2L158"/>
<dbReference type="Proteomes" id="UP000234331">
    <property type="component" value="Unassembled WGS sequence"/>
</dbReference>
<proteinExistence type="predicted"/>
<name>A0A2I2L158_9ACTN</name>
<accession>A0A2I2L158</accession>
<evidence type="ECO:0000313" key="2">
    <source>
        <dbReference type="Proteomes" id="UP000234331"/>
    </source>
</evidence>
<dbReference type="EMBL" id="FZMO01000545">
    <property type="protein sequence ID" value="SNQ51663.1"/>
    <property type="molecule type" value="Genomic_DNA"/>
</dbReference>
<keyword evidence="2" id="KW-1185">Reference proteome</keyword>
<evidence type="ECO:0000313" key="1">
    <source>
        <dbReference type="EMBL" id="SNQ51663.1"/>
    </source>
</evidence>